<feature type="binding site" evidence="3">
    <location>
        <position position="171"/>
    </location>
    <ligand>
        <name>Cu cation</name>
        <dbReference type="ChEBI" id="CHEBI:23378"/>
    </ligand>
</feature>
<keyword evidence="7" id="KW-1185">Reference proteome</keyword>
<dbReference type="GO" id="GO:0046872">
    <property type="term" value="F:metal ion binding"/>
    <property type="evidence" value="ECO:0007669"/>
    <property type="project" value="UniProtKB-KW"/>
</dbReference>
<dbReference type="GO" id="GO:0016209">
    <property type="term" value="F:antioxidant activity"/>
    <property type="evidence" value="ECO:0007669"/>
    <property type="project" value="InterPro"/>
</dbReference>
<dbReference type="PROSITE" id="PS51352">
    <property type="entry name" value="THIOREDOXIN_2"/>
    <property type="match status" value="1"/>
</dbReference>
<dbReference type="CDD" id="cd02968">
    <property type="entry name" value="SCO"/>
    <property type="match status" value="1"/>
</dbReference>
<dbReference type="InterPro" id="IPR017937">
    <property type="entry name" value="Thioredoxin_CS"/>
</dbReference>
<feature type="domain" description="Thioredoxin" evidence="5">
    <location>
        <begin position="318"/>
        <end position="454"/>
    </location>
</feature>
<dbReference type="Pfam" id="PF02630">
    <property type="entry name" value="SCO1-SenC"/>
    <property type="match status" value="1"/>
</dbReference>
<protein>
    <submittedName>
        <fullName evidence="6">SCO family protein</fullName>
    </submittedName>
</protein>
<dbReference type="InterPro" id="IPR036249">
    <property type="entry name" value="Thioredoxin-like_sf"/>
</dbReference>
<dbReference type="CDD" id="cd02966">
    <property type="entry name" value="TlpA_like_family"/>
    <property type="match status" value="1"/>
</dbReference>
<dbReference type="PROSITE" id="PS00194">
    <property type="entry name" value="THIOREDOXIN_1"/>
    <property type="match status" value="1"/>
</dbReference>
<evidence type="ECO:0000256" key="4">
    <source>
        <dbReference type="PIRSR" id="PIRSR603782-2"/>
    </source>
</evidence>
<dbReference type="InterPro" id="IPR000866">
    <property type="entry name" value="AhpC/TSA"/>
</dbReference>
<dbReference type="Proteomes" id="UP000612893">
    <property type="component" value="Unassembled WGS sequence"/>
</dbReference>
<dbReference type="InterPro" id="IPR003782">
    <property type="entry name" value="SCO1/SenC"/>
</dbReference>
<accession>A0A934K1H0</accession>
<evidence type="ECO:0000313" key="7">
    <source>
        <dbReference type="Proteomes" id="UP000612893"/>
    </source>
</evidence>
<keyword evidence="3" id="KW-0479">Metal-binding</keyword>
<dbReference type="GO" id="GO:0016491">
    <property type="term" value="F:oxidoreductase activity"/>
    <property type="evidence" value="ECO:0007669"/>
    <property type="project" value="InterPro"/>
</dbReference>
<evidence type="ECO:0000256" key="3">
    <source>
        <dbReference type="PIRSR" id="PIRSR603782-1"/>
    </source>
</evidence>
<dbReference type="AlphaFoldDB" id="A0A934K1H0"/>
<comment type="similarity">
    <text evidence="1">Belongs to the SCO1/2 family.</text>
</comment>
<reference evidence="6" key="1">
    <citation type="submission" date="2020-10" db="EMBL/GenBank/DDBJ databases">
        <title>Ca. Dormibacterota MAGs.</title>
        <authorList>
            <person name="Montgomery K."/>
        </authorList>
    </citation>
    <scope>NUCLEOTIDE SEQUENCE [LARGE SCALE GENOMIC DNA]</scope>
    <source>
        <strain evidence="6">SC8812_S17_10</strain>
    </source>
</reference>
<proteinExistence type="inferred from homology"/>
<feature type="non-terminal residue" evidence="6">
    <location>
        <position position="1"/>
    </location>
</feature>
<dbReference type="RefSeq" id="WP_338198616.1">
    <property type="nucleotide sequence ID" value="NZ_JAEKNR010000024.1"/>
</dbReference>
<dbReference type="Gene3D" id="3.40.30.10">
    <property type="entry name" value="Glutaredoxin"/>
    <property type="match status" value="2"/>
</dbReference>
<feature type="disulfide bond" description="Redox-active" evidence="4">
    <location>
        <begin position="171"/>
        <end position="175"/>
    </location>
</feature>
<dbReference type="PANTHER" id="PTHR42852">
    <property type="entry name" value="THIOL:DISULFIDE INTERCHANGE PROTEIN DSBE"/>
    <property type="match status" value="1"/>
</dbReference>
<dbReference type="EMBL" id="JAEKNR010000024">
    <property type="protein sequence ID" value="MBJ7596785.1"/>
    <property type="molecule type" value="Genomic_DNA"/>
</dbReference>
<evidence type="ECO:0000313" key="6">
    <source>
        <dbReference type="EMBL" id="MBJ7596785.1"/>
    </source>
</evidence>
<feature type="binding site" evidence="3">
    <location>
        <position position="175"/>
    </location>
    <ligand>
        <name>Cu cation</name>
        <dbReference type="ChEBI" id="CHEBI:23378"/>
    </ligand>
</feature>
<dbReference type="SUPFAM" id="SSF52833">
    <property type="entry name" value="Thioredoxin-like"/>
    <property type="match status" value="2"/>
</dbReference>
<organism evidence="6 7">
    <name type="scientific">Candidatus Nephthysia bennettiae</name>
    <dbReference type="NCBI Taxonomy" id="3127016"/>
    <lineage>
        <taxon>Bacteria</taxon>
        <taxon>Bacillati</taxon>
        <taxon>Candidatus Dormiibacterota</taxon>
        <taxon>Candidatus Dormibacteria</taxon>
        <taxon>Candidatus Dormibacterales</taxon>
        <taxon>Candidatus Dormibacteraceae</taxon>
        <taxon>Candidatus Nephthysia</taxon>
    </lineage>
</organism>
<sequence>ALGIALILAALLGGRLLLTPARGDVLVLVSAQRPDRLPVSTVALHSAAGWADVGASSAHTVPAAPQTATLVQASVPVGSYDAVRLGGETLPVQVQVQRTALAPILIAIASGRPVKQGIYAGSEAVSLGLSQLSGQMKTMPSFNLLDQFGRSFTDASVAGHNVILAAFHTTCHESCPLYTGLFLQLQKQLPTSVMLIEATINPSEDTPEVLRDYAGRVGASWTFLTGEPTALAEFWKPFDVELGSGDVHRSTLALIDSHGYIRSYYLGAPDVGTSLPPELASQLNPAGMRLAGGHGDGWGPAQVLVSLRAIGGLGSPPTAAEGEGSDFTLPTLDGKKASLGEFRGRPVLINFWATYCVPCRVEMPLIERMAKQHPGLVVLLVDERDSTAAARTFVADLHLHSTVLLDSEGKVGDSYRITGLPTTVFVRSDGTIEGRYIGQTNEQVLGSHIATLGA</sequence>
<keyword evidence="2 3" id="KW-0186">Copper</keyword>
<dbReference type="PANTHER" id="PTHR42852:SF13">
    <property type="entry name" value="PROTEIN DIPZ"/>
    <property type="match status" value="1"/>
</dbReference>
<comment type="caution">
    <text evidence="6">The sequence shown here is derived from an EMBL/GenBank/DDBJ whole genome shotgun (WGS) entry which is preliminary data.</text>
</comment>
<dbReference type="InterPro" id="IPR050553">
    <property type="entry name" value="Thioredoxin_ResA/DsbE_sf"/>
</dbReference>
<evidence type="ECO:0000256" key="1">
    <source>
        <dbReference type="ARBA" id="ARBA00010996"/>
    </source>
</evidence>
<dbReference type="Pfam" id="PF00578">
    <property type="entry name" value="AhpC-TSA"/>
    <property type="match status" value="1"/>
</dbReference>
<keyword evidence="4" id="KW-1015">Disulfide bond</keyword>
<dbReference type="InterPro" id="IPR013766">
    <property type="entry name" value="Thioredoxin_domain"/>
</dbReference>
<evidence type="ECO:0000256" key="2">
    <source>
        <dbReference type="ARBA" id="ARBA00023008"/>
    </source>
</evidence>
<gene>
    <name evidence="6" type="ORF">JF922_01675</name>
</gene>
<name>A0A934K1H0_9BACT</name>
<evidence type="ECO:0000259" key="5">
    <source>
        <dbReference type="PROSITE" id="PS51352"/>
    </source>
</evidence>